<comment type="similarity">
    <text evidence="2">Belongs to the SusD family.</text>
</comment>
<comment type="subcellular location">
    <subcellularLocation>
        <location evidence="1">Cell outer membrane</location>
    </subcellularLocation>
</comment>
<dbReference type="KEGG" id="wfu:AXE80_11205"/>
<dbReference type="InterPro" id="IPR011990">
    <property type="entry name" value="TPR-like_helical_dom_sf"/>
</dbReference>
<dbReference type="EMBL" id="CP014224">
    <property type="protein sequence ID" value="ANW96811.1"/>
    <property type="molecule type" value="Genomic_DNA"/>
</dbReference>
<protein>
    <submittedName>
        <fullName evidence="8">Carbohydrate-binding protein SusD</fullName>
    </submittedName>
</protein>
<evidence type="ECO:0000313" key="8">
    <source>
        <dbReference type="EMBL" id="ANW96811.1"/>
    </source>
</evidence>
<evidence type="ECO:0000256" key="2">
    <source>
        <dbReference type="ARBA" id="ARBA00006275"/>
    </source>
</evidence>
<dbReference type="Proteomes" id="UP000092967">
    <property type="component" value="Chromosome"/>
</dbReference>
<gene>
    <name evidence="8" type="ORF">AXE80_11205</name>
</gene>
<evidence type="ECO:0000259" key="6">
    <source>
        <dbReference type="Pfam" id="PF07980"/>
    </source>
</evidence>
<sequence length="475" mass="51936">MKNIKFITVVFLAIFAASCEDDFLSPLPTSAISADGFYNNEEELEAGVINMYDGLQGVNDTDSDSNHSTQIEFYLTEMRSDNTRTKSGEGEAAQFETYTVQSTNGIVADYYRSMYNVIYRANTVLENIDAATTKKAQFEGEAKFVRAYAYFNLVRLFGDVPLIDRVIAPLETDVSFTRVPTADVYSLIISDLTTAINGLTDGSKNRASKAAAEGLLAKVYLTTGNYSGAQTLCESIMQPSRGFSLEADYKDIFYTEGNDEVIFAIGYNGNAVNDSQNFSAEWLNSVGRTSGMNYVTADVRNAFATYGGVERSKYAFRQDAGQTTQYQVVKYLPNGDASLGIDPTSTDPTLAGNDWIVLRYADVVLMHVESILAGGASTTSTNAIASFKLIRDRAGLTTPAIITKEDLLNERRVELAFENQRFFDLVRFGEAQSILSAFSAANGYSFSGTDLLLPIPNSEIGLSNGVLKQNPGYNN</sequence>
<evidence type="ECO:0000256" key="5">
    <source>
        <dbReference type="ARBA" id="ARBA00023237"/>
    </source>
</evidence>
<reference evidence="8 9" key="1">
    <citation type="submission" date="2016-02" db="EMBL/GenBank/DDBJ databases">
        <authorList>
            <person name="Wen L."/>
            <person name="He K."/>
            <person name="Yang H."/>
        </authorList>
    </citation>
    <scope>NUCLEOTIDE SEQUENCE [LARGE SCALE GENOMIC DNA]</scope>
    <source>
        <strain evidence="8 9">CZ1127</strain>
    </source>
</reference>
<dbReference type="InterPro" id="IPR012944">
    <property type="entry name" value="SusD_RagB_dom"/>
</dbReference>
<dbReference type="InterPro" id="IPR033985">
    <property type="entry name" value="SusD-like_N"/>
</dbReference>
<dbReference type="AlphaFoldDB" id="A0A1B1Y7Q4"/>
<dbReference type="Pfam" id="PF14322">
    <property type="entry name" value="SusD-like_3"/>
    <property type="match status" value="1"/>
</dbReference>
<dbReference type="SUPFAM" id="SSF48452">
    <property type="entry name" value="TPR-like"/>
    <property type="match status" value="1"/>
</dbReference>
<keyword evidence="9" id="KW-1185">Reference proteome</keyword>
<accession>A0A1B1Y7Q4</accession>
<dbReference type="STRING" id="1790137.AXE80_11205"/>
<feature type="domain" description="SusD-like N-terminal" evidence="7">
    <location>
        <begin position="39"/>
        <end position="221"/>
    </location>
</feature>
<keyword evidence="4" id="KW-0472">Membrane</keyword>
<dbReference type="PROSITE" id="PS51257">
    <property type="entry name" value="PROKAR_LIPOPROTEIN"/>
    <property type="match status" value="1"/>
</dbReference>
<feature type="domain" description="RagB/SusD" evidence="6">
    <location>
        <begin position="311"/>
        <end position="473"/>
    </location>
</feature>
<evidence type="ECO:0000313" key="9">
    <source>
        <dbReference type="Proteomes" id="UP000092967"/>
    </source>
</evidence>
<organism evidence="8 9">
    <name type="scientific">Wenyingzhuangia fucanilytica</name>
    <dbReference type="NCBI Taxonomy" id="1790137"/>
    <lineage>
        <taxon>Bacteria</taxon>
        <taxon>Pseudomonadati</taxon>
        <taxon>Bacteroidota</taxon>
        <taxon>Flavobacteriia</taxon>
        <taxon>Flavobacteriales</taxon>
        <taxon>Flavobacteriaceae</taxon>
        <taxon>Wenyingzhuangia</taxon>
    </lineage>
</organism>
<dbReference type="OrthoDB" id="5694214at2"/>
<evidence type="ECO:0000256" key="4">
    <source>
        <dbReference type="ARBA" id="ARBA00023136"/>
    </source>
</evidence>
<keyword evidence="3" id="KW-0732">Signal</keyword>
<dbReference type="Pfam" id="PF07980">
    <property type="entry name" value="SusD_RagB"/>
    <property type="match status" value="1"/>
</dbReference>
<keyword evidence="5" id="KW-0998">Cell outer membrane</keyword>
<evidence type="ECO:0000256" key="1">
    <source>
        <dbReference type="ARBA" id="ARBA00004442"/>
    </source>
</evidence>
<dbReference type="RefSeq" id="WP_068827332.1">
    <property type="nucleotide sequence ID" value="NZ_CP014224.1"/>
</dbReference>
<dbReference type="Gene3D" id="1.25.40.390">
    <property type="match status" value="1"/>
</dbReference>
<dbReference type="CDD" id="cd08977">
    <property type="entry name" value="SusD"/>
    <property type="match status" value="1"/>
</dbReference>
<evidence type="ECO:0000256" key="3">
    <source>
        <dbReference type="ARBA" id="ARBA00022729"/>
    </source>
</evidence>
<proteinExistence type="inferred from homology"/>
<name>A0A1B1Y7Q4_9FLAO</name>
<dbReference type="GO" id="GO:0009279">
    <property type="term" value="C:cell outer membrane"/>
    <property type="evidence" value="ECO:0007669"/>
    <property type="project" value="UniProtKB-SubCell"/>
</dbReference>
<evidence type="ECO:0000259" key="7">
    <source>
        <dbReference type="Pfam" id="PF14322"/>
    </source>
</evidence>